<protein>
    <submittedName>
        <fullName evidence="2">Uncharacterized protein LOC127752180</fullName>
    </submittedName>
</protein>
<accession>A0A9C6XBE7</accession>
<dbReference type="AlphaFoldDB" id="A0A9C6XBE7"/>
<dbReference type="Proteomes" id="UP000504606">
    <property type="component" value="Unplaced"/>
</dbReference>
<sequence length="183" mass="20486">MAALSAASSFTHMSLEALLSHDHELYLDRILEEVVGANCMPDSCPLMQSRECDLALNVLQIVVSGQSQPQKEALFFCTRSSWSLLRALVQMLSFEGFIVFGVCHTRLEPNGFASVTLMHSPSHAINNVGCLCHTNGSIWFLLPFKHISPFQRLVARKFNFNVTEMMCNYFKVQDSALIPDSKL</sequence>
<name>A0A9C6XBE7_FRAOC</name>
<keyword evidence="1" id="KW-1185">Reference proteome</keyword>
<gene>
    <name evidence="2" type="primary">LOC127752180</name>
</gene>
<evidence type="ECO:0000313" key="1">
    <source>
        <dbReference type="Proteomes" id="UP000504606"/>
    </source>
</evidence>
<feature type="non-terminal residue" evidence="2">
    <location>
        <position position="183"/>
    </location>
</feature>
<dbReference type="KEGG" id="foc:127752180"/>
<dbReference type="RefSeq" id="XP_052132847.1">
    <property type="nucleotide sequence ID" value="XM_052276887.1"/>
</dbReference>
<reference evidence="2" key="1">
    <citation type="submission" date="2025-08" db="UniProtKB">
        <authorList>
            <consortium name="RefSeq"/>
        </authorList>
    </citation>
    <scope>IDENTIFICATION</scope>
    <source>
        <tissue evidence="2">Whole organism</tissue>
    </source>
</reference>
<dbReference type="GeneID" id="127752180"/>
<evidence type="ECO:0000313" key="2">
    <source>
        <dbReference type="RefSeq" id="XP_052132847.1"/>
    </source>
</evidence>
<organism evidence="1 2">
    <name type="scientific">Frankliniella occidentalis</name>
    <name type="common">Western flower thrips</name>
    <name type="synonym">Euthrips occidentalis</name>
    <dbReference type="NCBI Taxonomy" id="133901"/>
    <lineage>
        <taxon>Eukaryota</taxon>
        <taxon>Metazoa</taxon>
        <taxon>Ecdysozoa</taxon>
        <taxon>Arthropoda</taxon>
        <taxon>Hexapoda</taxon>
        <taxon>Insecta</taxon>
        <taxon>Pterygota</taxon>
        <taxon>Neoptera</taxon>
        <taxon>Paraneoptera</taxon>
        <taxon>Thysanoptera</taxon>
        <taxon>Terebrantia</taxon>
        <taxon>Thripoidea</taxon>
        <taxon>Thripidae</taxon>
        <taxon>Frankliniella</taxon>
    </lineage>
</organism>
<proteinExistence type="predicted"/>